<evidence type="ECO:0000313" key="4">
    <source>
        <dbReference type="Proteomes" id="UP000095023"/>
    </source>
</evidence>
<accession>A0A1E4THB0</accession>
<dbReference type="PANTHER" id="PTHR31726:SF2">
    <property type="entry name" value="PROTEIN ICE2"/>
    <property type="match status" value="1"/>
</dbReference>
<dbReference type="GO" id="GO:0097038">
    <property type="term" value="C:perinuclear endoplasmic reticulum"/>
    <property type="evidence" value="ECO:0007669"/>
    <property type="project" value="TreeGrafter"/>
</dbReference>
<keyword evidence="1" id="KW-0812">Transmembrane</keyword>
<dbReference type="AlphaFoldDB" id="A0A1E4THB0"/>
<dbReference type="GO" id="GO:0032541">
    <property type="term" value="C:cortical endoplasmic reticulum"/>
    <property type="evidence" value="ECO:0007669"/>
    <property type="project" value="TreeGrafter"/>
</dbReference>
<feature type="transmembrane region" description="Helical" evidence="1">
    <location>
        <begin position="181"/>
        <end position="200"/>
    </location>
</feature>
<proteinExistence type="predicted"/>
<feature type="chain" id="PRO_5009163226" description="ICE2-domain-containing protein" evidence="2">
    <location>
        <begin position="19"/>
        <end position="434"/>
    </location>
</feature>
<dbReference type="Proteomes" id="UP000095023">
    <property type="component" value="Unassembled WGS sequence"/>
</dbReference>
<dbReference type="GO" id="GO:0048309">
    <property type="term" value="P:endoplasmic reticulum inheritance"/>
    <property type="evidence" value="ECO:0007669"/>
    <property type="project" value="TreeGrafter"/>
</dbReference>
<feature type="transmembrane region" description="Helical" evidence="1">
    <location>
        <begin position="146"/>
        <end position="169"/>
    </location>
</feature>
<evidence type="ECO:0008006" key="5">
    <source>
        <dbReference type="Google" id="ProtNLM"/>
    </source>
</evidence>
<dbReference type="EMBL" id="KV453842">
    <property type="protein sequence ID" value="ODV91133.1"/>
    <property type="molecule type" value="Genomic_DNA"/>
</dbReference>
<dbReference type="OrthoDB" id="5577218at2759"/>
<dbReference type="InterPro" id="IPR013635">
    <property type="entry name" value="Ice2"/>
</dbReference>
<gene>
    <name evidence="3" type="ORF">CANCADRAFT_116737</name>
</gene>
<name>A0A1E4THB0_9ASCO</name>
<feature type="transmembrane region" description="Helical" evidence="1">
    <location>
        <begin position="64"/>
        <end position="86"/>
    </location>
</feature>
<sequence>MSTLLSLNSLLFVALVLLTVPLSFDLGGRQCGLAFTLALDLMSMFFATTRLLTAKTAITKPVSALLSLAQVLLIPSIFIILLNIYANNNAPPLPGFSIAISIWDWFLENATAWFTILEGFCTLLVIQSTSRAIANRARSTSSKDTWMIISLILSAILISVSAFFLYRTACFPSVSQSPPSASALGVIITLTVILAVYGMVSARGNTIESAMLISYVVYCVYETFTDFSTAHSPISGDSQAAPSSASLSSPPPLPPLPPIILHSYKSFAAAIASAIPGSFRTLIQFVSHAAQQTVPPSVAVSLVYRVFVLYYALMRIIPNIATPPKTPSRKYYDSIVRAYALPIVVPVYTHLVMHHLCLLHPTTTITPPWLTSWLASSQSALLISASETLIQYRVTLSTWHLWNFANMIFVLVLYTSEIASGSGTSEYNDHWKVD</sequence>
<evidence type="ECO:0000313" key="3">
    <source>
        <dbReference type="EMBL" id="ODV91133.1"/>
    </source>
</evidence>
<feature type="signal peptide" evidence="2">
    <location>
        <begin position="1"/>
        <end position="18"/>
    </location>
</feature>
<feature type="transmembrane region" description="Helical" evidence="1">
    <location>
        <begin position="106"/>
        <end position="126"/>
    </location>
</feature>
<keyword evidence="4" id="KW-1185">Reference proteome</keyword>
<dbReference type="GO" id="GO:0005789">
    <property type="term" value="C:endoplasmic reticulum membrane"/>
    <property type="evidence" value="ECO:0007669"/>
    <property type="project" value="TreeGrafter"/>
</dbReference>
<evidence type="ECO:0000256" key="1">
    <source>
        <dbReference type="SAM" id="Phobius"/>
    </source>
</evidence>
<dbReference type="Pfam" id="PF08426">
    <property type="entry name" value="ICE2"/>
    <property type="match status" value="1"/>
</dbReference>
<reference evidence="4" key="1">
    <citation type="submission" date="2016-02" db="EMBL/GenBank/DDBJ databases">
        <title>Comparative genomics of biotechnologically important yeasts.</title>
        <authorList>
            <consortium name="DOE Joint Genome Institute"/>
            <person name="Riley R."/>
            <person name="Haridas S."/>
            <person name="Wolfe K.H."/>
            <person name="Lopes M.R."/>
            <person name="Hittinger C.T."/>
            <person name="Goker M."/>
            <person name="Salamov A."/>
            <person name="Wisecaver J."/>
            <person name="Long T.M."/>
            <person name="Aerts A.L."/>
            <person name="Barry K."/>
            <person name="Choi C."/>
            <person name="Clum A."/>
            <person name="Coughlan A.Y."/>
            <person name="Deshpande S."/>
            <person name="Douglass A.P."/>
            <person name="Hanson S.J."/>
            <person name="Klenk H.-P."/>
            <person name="Labutti K."/>
            <person name="Lapidus A."/>
            <person name="Lindquist E."/>
            <person name="Lipzen A."/>
            <person name="Meier-Kolthoff J.P."/>
            <person name="Ohm R.A."/>
            <person name="Otillar R.P."/>
            <person name="Pangilinan J."/>
            <person name="Peng Y."/>
            <person name="Rokas A."/>
            <person name="Rosa C.A."/>
            <person name="Scheuner C."/>
            <person name="Sibirny A.A."/>
            <person name="Slot J.C."/>
            <person name="Stielow J.B."/>
            <person name="Sun H."/>
            <person name="Kurtzman C.P."/>
            <person name="Blackwell M."/>
            <person name="Jeffries T.W."/>
            <person name="Grigoriev I.V."/>
        </authorList>
    </citation>
    <scope>NUCLEOTIDE SEQUENCE [LARGE SCALE GENOMIC DNA]</scope>
    <source>
        <strain evidence="4">NRRL Y-17796</strain>
    </source>
</reference>
<dbReference type="GO" id="GO:0000921">
    <property type="term" value="P:septin ring assembly"/>
    <property type="evidence" value="ECO:0007669"/>
    <property type="project" value="TreeGrafter"/>
</dbReference>
<organism evidence="3 4">
    <name type="scientific">Tortispora caseinolytica NRRL Y-17796</name>
    <dbReference type="NCBI Taxonomy" id="767744"/>
    <lineage>
        <taxon>Eukaryota</taxon>
        <taxon>Fungi</taxon>
        <taxon>Dikarya</taxon>
        <taxon>Ascomycota</taxon>
        <taxon>Saccharomycotina</taxon>
        <taxon>Trigonopsidomycetes</taxon>
        <taxon>Trigonopsidales</taxon>
        <taxon>Trigonopsidaceae</taxon>
        <taxon>Tortispora</taxon>
    </lineage>
</organism>
<protein>
    <recommendedName>
        <fullName evidence="5">ICE2-domain-containing protein</fullName>
    </recommendedName>
</protein>
<keyword evidence="2" id="KW-0732">Signal</keyword>
<evidence type="ECO:0000256" key="2">
    <source>
        <dbReference type="SAM" id="SignalP"/>
    </source>
</evidence>
<keyword evidence="1" id="KW-1133">Transmembrane helix</keyword>
<feature type="transmembrane region" description="Helical" evidence="1">
    <location>
        <begin position="33"/>
        <end position="52"/>
    </location>
</feature>
<dbReference type="PANTHER" id="PTHR31726">
    <property type="entry name" value="PROTEIN ICE2"/>
    <property type="match status" value="1"/>
</dbReference>
<keyword evidence="1" id="KW-0472">Membrane</keyword>
<feature type="transmembrane region" description="Helical" evidence="1">
    <location>
        <begin position="399"/>
        <end position="416"/>
    </location>
</feature>